<organism evidence="2 3">
    <name type="scientific">Elysia crispata</name>
    <name type="common">lettuce slug</name>
    <dbReference type="NCBI Taxonomy" id="231223"/>
    <lineage>
        <taxon>Eukaryota</taxon>
        <taxon>Metazoa</taxon>
        <taxon>Spiralia</taxon>
        <taxon>Lophotrochozoa</taxon>
        <taxon>Mollusca</taxon>
        <taxon>Gastropoda</taxon>
        <taxon>Heterobranchia</taxon>
        <taxon>Euthyneura</taxon>
        <taxon>Panpulmonata</taxon>
        <taxon>Sacoglossa</taxon>
        <taxon>Placobranchoidea</taxon>
        <taxon>Plakobranchidae</taxon>
        <taxon>Elysia</taxon>
    </lineage>
</organism>
<dbReference type="EMBL" id="JAWDGP010000310">
    <property type="protein sequence ID" value="KAK3801495.1"/>
    <property type="molecule type" value="Genomic_DNA"/>
</dbReference>
<dbReference type="Proteomes" id="UP001283361">
    <property type="component" value="Unassembled WGS sequence"/>
</dbReference>
<dbReference type="AlphaFoldDB" id="A0AAE1ECC6"/>
<keyword evidence="3" id="KW-1185">Reference proteome</keyword>
<evidence type="ECO:0000313" key="2">
    <source>
        <dbReference type="EMBL" id="KAK3801495.1"/>
    </source>
</evidence>
<name>A0AAE1ECC6_9GAST</name>
<accession>A0AAE1ECC6</accession>
<evidence type="ECO:0000256" key="1">
    <source>
        <dbReference type="SAM" id="MobiDB-lite"/>
    </source>
</evidence>
<evidence type="ECO:0000313" key="3">
    <source>
        <dbReference type="Proteomes" id="UP001283361"/>
    </source>
</evidence>
<feature type="region of interest" description="Disordered" evidence="1">
    <location>
        <begin position="1"/>
        <end position="62"/>
    </location>
</feature>
<protein>
    <submittedName>
        <fullName evidence="2">Uncharacterized protein</fullName>
    </submittedName>
</protein>
<comment type="caution">
    <text evidence="2">The sequence shown here is derived from an EMBL/GenBank/DDBJ whole genome shotgun (WGS) entry which is preliminary data.</text>
</comment>
<feature type="compositionally biased region" description="Basic and acidic residues" evidence="1">
    <location>
        <begin position="18"/>
        <end position="27"/>
    </location>
</feature>
<reference evidence="2" key="1">
    <citation type="journal article" date="2023" name="G3 (Bethesda)">
        <title>A reference genome for the long-term kleptoplast-retaining sea slug Elysia crispata morphotype clarki.</title>
        <authorList>
            <person name="Eastman K.E."/>
            <person name="Pendleton A.L."/>
            <person name="Shaikh M.A."/>
            <person name="Suttiyut T."/>
            <person name="Ogas R."/>
            <person name="Tomko P."/>
            <person name="Gavelis G."/>
            <person name="Widhalm J.R."/>
            <person name="Wisecaver J.H."/>
        </authorList>
    </citation>
    <scope>NUCLEOTIDE SEQUENCE</scope>
    <source>
        <strain evidence="2">ECLA1</strain>
    </source>
</reference>
<proteinExistence type="predicted"/>
<sequence length="111" mass="12175">MSFPHGGKQAADGSQVTEKVRVQEKPRGRQMGNKVSYVTNTEPAPVAHGGLRGKGRPPDAGGRELSAMRIENCCQICHFLSKYACRRSAWAGRVLQDFCHSCLFGVLKRSD</sequence>
<gene>
    <name evidence="2" type="ORF">RRG08_010075</name>
</gene>